<evidence type="ECO:0008006" key="3">
    <source>
        <dbReference type="Google" id="ProtNLM"/>
    </source>
</evidence>
<gene>
    <name evidence="1" type="ORF">GCM10011335_15040</name>
</gene>
<dbReference type="AlphaFoldDB" id="A0A916XUX4"/>
<comment type="caution">
    <text evidence="1">The sequence shown here is derived from an EMBL/GenBank/DDBJ whole genome shotgun (WGS) entry which is preliminary data.</text>
</comment>
<reference evidence="1" key="1">
    <citation type="journal article" date="2014" name="Int. J. Syst. Evol. Microbiol.">
        <title>Complete genome sequence of Corynebacterium casei LMG S-19264T (=DSM 44701T), isolated from a smear-ripened cheese.</title>
        <authorList>
            <consortium name="US DOE Joint Genome Institute (JGI-PGF)"/>
            <person name="Walter F."/>
            <person name="Albersmeier A."/>
            <person name="Kalinowski J."/>
            <person name="Ruckert C."/>
        </authorList>
    </citation>
    <scope>NUCLEOTIDE SEQUENCE</scope>
    <source>
        <strain evidence="1">CGMCC 1.15493</strain>
    </source>
</reference>
<accession>A0A916XUX4</accession>
<sequence length="269" mass="29121">MRVLRLGLAVSAFAMLEKYVAAVFDHLVEEDVSAALLSFSAMPDTIRDFILVDATIGMNNRLSFLRGSSDRLNYVAGKLELVVKYKDASPFYTALGFSPKGSNVSHEDIKKAFRTFGVIDAWGKMNTLAAALGGAALSLEENYKNLASARHKAAHDPISSIPVADLQSNIRSAIVIGICCDVMAKNAGSAIRICRHKKNLETDVAAYARAMRFLDEQQNSSWLERPSVGSRGTKAYPDRATGIAGARARVAKPFVIVRDKTGQPIELAG</sequence>
<evidence type="ECO:0000313" key="2">
    <source>
        <dbReference type="Proteomes" id="UP000613160"/>
    </source>
</evidence>
<name>A0A916XUX4_9HYPH</name>
<proteinExistence type="predicted"/>
<dbReference type="EMBL" id="BMJJ01000003">
    <property type="protein sequence ID" value="GGD13189.1"/>
    <property type="molecule type" value="Genomic_DNA"/>
</dbReference>
<dbReference type="Proteomes" id="UP000613160">
    <property type="component" value="Unassembled WGS sequence"/>
</dbReference>
<reference evidence="1" key="2">
    <citation type="submission" date="2020-09" db="EMBL/GenBank/DDBJ databases">
        <authorList>
            <person name="Sun Q."/>
            <person name="Zhou Y."/>
        </authorList>
    </citation>
    <scope>NUCLEOTIDE SEQUENCE</scope>
    <source>
        <strain evidence="1">CGMCC 1.15493</strain>
    </source>
</reference>
<keyword evidence="2" id="KW-1185">Reference proteome</keyword>
<evidence type="ECO:0000313" key="1">
    <source>
        <dbReference type="EMBL" id="GGD13189.1"/>
    </source>
</evidence>
<protein>
    <recommendedName>
        <fullName evidence="3">RiboL-PSP-HEPN domain-containing protein</fullName>
    </recommendedName>
</protein>
<organism evidence="1 2">
    <name type="scientific">Aureimonas glaciei</name>
    <dbReference type="NCBI Taxonomy" id="1776957"/>
    <lineage>
        <taxon>Bacteria</taxon>
        <taxon>Pseudomonadati</taxon>
        <taxon>Pseudomonadota</taxon>
        <taxon>Alphaproteobacteria</taxon>
        <taxon>Hyphomicrobiales</taxon>
        <taxon>Aurantimonadaceae</taxon>
        <taxon>Aureimonas</taxon>
    </lineage>
</organism>